<feature type="domain" description="DUF11" evidence="2">
    <location>
        <begin position="698"/>
        <end position="813"/>
    </location>
</feature>
<dbReference type="PROSITE" id="PS51257">
    <property type="entry name" value="PROKAR_LIPOPROTEIN"/>
    <property type="match status" value="1"/>
</dbReference>
<feature type="domain" description="DUF11" evidence="2">
    <location>
        <begin position="2514"/>
        <end position="2620"/>
    </location>
</feature>
<feature type="domain" description="DUF11" evidence="2">
    <location>
        <begin position="965"/>
        <end position="1041"/>
    </location>
</feature>
<feature type="domain" description="DUF11" evidence="2">
    <location>
        <begin position="1218"/>
        <end position="1336"/>
    </location>
</feature>
<feature type="domain" description="DUF11" evidence="2">
    <location>
        <begin position="2250"/>
        <end position="2375"/>
    </location>
</feature>
<dbReference type="InterPro" id="IPR013783">
    <property type="entry name" value="Ig-like_fold"/>
</dbReference>
<dbReference type="RefSeq" id="WP_073079428.1">
    <property type="nucleotide sequence ID" value="NZ_FRBL01000002.1"/>
</dbReference>
<dbReference type="STRING" id="1419482.SAMN05444266_102578"/>
<dbReference type="Pfam" id="PF13585">
    <property type="entry name" value="CHU_C"/>
    <property type="match status" value="1"/>
</dbReference>
<keyword evidence="1" id="KW-0732">Signal</keyword>
<dbReference type="InterPro" id="IPR026341">
    <property type="entry name" value="T9SS_type_B"/>
</dbReference>
<feature type="domain" description="DUF11" evidence="2">
    <location>
        <begin position="1612"/>
        <end position="1711"/>
    </location>
</feature>
<keyword evidence="4" id="KW-1185">Reference proteome</keyword>
<evidence type="ECO:0000256" key="1">
    <source>
        <dbReference type="SAM" id="SignalP"/>
    </source>
</evidence>
<feature type="chain" id="PRO_5012341905" evidence="1">
    <location>
        <begin position="27"/>
        <end position="3623"/>
    </location>
</feature>
<dbReference type="PANTHER" id="PTHR34819">
    <property type="entry name" value="LARGE CYSTEINE-RICH PERIPLASMIC PROTEIN OMCB"/>
    <property type="match status" value="1"/>
</dbReference>
<feature type="domain" description="DUF11" evidence="2">
    <location>
        <begin position="1993"/>
        <end position="2117"/>
    </location>
</feature>
<dbReference type="InterPro" id="IPR047589">
    <property type="entry name" value="DUF11_rpt"/>
</dbReference>
<dbReference type="Gene3D" id="2.60.40.1170">
    <property type="entry name" value="Mu homology domain, subdomain B"/>
    <property type="match status" value="2"/>
</dbReference>
<dbReference type="Gene3D" id="2.60.120.260">
    <property type="entry name" value="Galactose-binding domain-like"/>
    <property type="match status" value="1"/>
</dbReference>
<feature type="domain" description="DUF11" evidence="2">
    <location>
        <begin position="1347"/>
        <end position="1454"/>
    </location>
</feature>
<dbReference type="EMBL" id="FRBL01000002">
    <property type="protein sequence ID" value="SHL24377.1"/>
    <property type="molecule type" value="Genomic_DNA"/>
</dbReference>
<accession>A0A1M6Z1R4</accession>
<name>A0A1M6Z1R4_9BACT</name>
<dbReference type="Pfam" id="PF22352">
    <property type="entry name" value="K319L-like_PKD"/>
    <property type="match status" value="1"/>
</dbReference>
<evidence type="ECO:0000259" key="2">
    <source>
        <dbReference type="Pfam" id="PF01345"/>
    </source>
</evidence>
<evidence type="ECO:0000313" key="3">
    <source>
        <dbReference type="EMBL" id="SHL24377.1"/>
    </source>
</evidence>
<feature type="domain" description="DUF11" evidence="2">
    <location>
        <begin position="3289"/>
        <end position="3391"/>
    </location>
</feature>
<organism evidence="3 4">
    <name type="scientific">Chitinophaga jiangningensis</name>
    <dbReference type="NCBI Taxonomy" id="1419482"/>
    <lineage>
        <taxon>Bacteria</taxon>
        <taxon>Pseudomonadati</taxon>
        <taxon>Bacteroidota</taxon>
        <taxon>Chitinophagia</taxon>
        <taxon>Chitinophagales</taxon>
        <taxon>Chitinophagaceae</taxon>
        <taxon>Chitinophaga</taxon>
    </lineage>
</organism>
<feature type="domain" description="DUF11" evidence="2">
    <location>
        <begin position="2393"/>
        <end position="2490"/>
    </location>
</feature>
<feature type="domain" description="DUF11" evidence="2">
    <location>
        <begin position="3157"/>
        <end position="3279"/>
    </location>
</feature>
<dbReference type="NCBIfam" id="TIGR04131">
    <property type="entry name" value="Bac_Flav_CTERM"/>
    <property type="match status" value="1"/>
</dbReference>
<sequence>MKKCYPAKLCLLLFALLLGIVNASMAQSCTGSLGDPVFLETFGDAGTTVKPTLGAPLPNGITNYTYYSPGTAGRPTGPYPGQYTISNTTRGYNNTYFVDRPDHTTGTGTGYVMVVDADANPGQFYQRTITGLCAGTTFEFSAWIMNINPQLTNVSNPSLRFDILDANNPNGAPIAQVSTGNVPYQSPGTWVRLAGIFQMPSTTSSVILRIISNTPSSQGNDLALDDIAFAACGPPITFTQAAGTVCAGGDTELSVSLPAGSYGSYFFQLQNRQVGTADWNNVGGIINNGANNTYTFPVSNAQAGMEYRVLAAGGTAEINNANCRVTSDPVTLNVVDFSMSINGPSSICYNTSTTLTAVVTPRNNSNVPTTSRTFIWESSPDGNTWTTISGQTGPALATDQLTANTYYRVTGIIVDCRGAGVSQVFTVNVIPQIIGALAPPNPICEEVDMASISYAITSGTANRYSITSTIPGFTPVTNAILGSSPLTVILPDNTAPGTYPLTFTFSNTTTGCVSDPVSTNLTIVPLPGAPNAGNDTTVCNVTSLALQGNTPVNGTGRWTEASGPSTVSFANSASPNTTVSNLVPGTYTFIWTIGNQVCSEESDQVQITVLAAPTTANAGPDQTQFNTGAFLMNANTPVNGTGSWSVISGNASVANTAAANTTVTIPANSSATLVWSVANGICPPSTDTVVINYISKADIQIVKTVQQNGPYLAGQDFDYHIVVTNVGPSNATNVRITDLLPSTFIATSVDVSTTGAARIVTNNSTLTNIDITADIPTQNASVVIVVKGDLSSSLNGDITNTAVAVSPDVPDDNGATSTITVPVVRRPYLSNVKSAPATAVAGDAIAFGVTVYNFSLGDAVNTVISDVVSQKVTNVSWTAVATGRATISAGATGTGNNVSVTASMPAGDTGKVYISIHGTVAADATDHITNEAIATLTEDVDPIPSNITTTLISSSPGLLIQKNHVGNIVLIAGKPVEYVIQVNNNGPSNAVGTVITDAIPAQILNPTWTTEAQGAATISSGASGSGNALSVTADIPAGNSNIVLIHIKGTVDPSFSGRLSNIGTATPAEPGVNPVSDDDNALVLKDVNFTAVKSGPATAVAGGQVAYVLDVTNTGPSNSTNTNIADQVPSSLYNVTWAATVADGTANIVSGATGSGNNVAVTANLNVGATVRILINSYVQPTTLNPIINSAVVTPSEVGIQPVNSNQVTTIIAAQANLAITKTGVDTIQAGNTITYTIFATNNGPSNARGVTIADAVPADIQNVTWVANATGNASVLTGASGSGNNITVTGDIAAGTLNAIRINVTGTVSASYNGNLVNNAIVTPSEPGSTGDTATKVTVVQRLPRLSVTKAAVDQVLAGDSLTYTIEVANLGVSNALGTVITDTIPAAILNPSWTTSVQGAAAVLTGGSGTGNIIRITANIPAGAANKITITVKGKTNPAVEASTTNTVYATPTEQVPPVSATKAVRIRKIPVVAISKSGPATLSAGEKIVYTLTVTNTSLSNADNLLITDDIPVPVLNPTWQAVATGAAQVTNNATGTGNTLSVAGNIPAGTGNSIVITIVGQVNPAFAGSFTNGASAFPAEPGTTPAGAQPVTTTVTQEPKIRIRKSGPAIANAGQTITYNLTVTNLGPSNSSNTEITDAIPAELTNVTWTATATAPAFITSGNSGTGNALRVLANVPADSGAVNIVVTGTIPGESTATSISNTAVATPSEPGIPPVNADTVITTINRKPGLLITKAAPSGAYAGSHIIYGFRAINIGPSDARGAMIRDTVPANVSVIRWGAVASGEATVLTGASGTGNIIDVNADIPVGGANGVIVLVEGRVNPDFEGTIDNTSWIFPAEAGADTARSIVQTTVTKQARLEISKAGPPTVAAGNPIQYTIEAVNSGPSNAKNVTITDVIPAGILNATWTATAVNGASITAGNTGTGNIALTADIPDTTGAKVVIVVNGTVDPNFTGTTLVNTAAVLNPAGILPSGDTATVSTAITREADLRIVKSGPSSGAVGQPIQYSLRIQNFGPTNAAGVSISDVLPATILNPTWTATAVGNISNLSPTTGSGNVNLTADMPADGSYITVTINGVVDPSMSNGATLTNTATVTAPAGIIDPITANNTSTVVASIDNDPVVRIAKSGPAVANIGDTIHYTVVVTNGGSGNITNALVVDNVPATVGVYNWTATGTGTATITGATSGATNSISTTGDIPVGNNSIVIDIYGVILNTAGTTITNTASVTAGSHKETSVVTAVNNSVDVRIVKNAPSTVVAGQAVNFILQVFNSGPRNADNIRIQDVIPPVVTKVTWTAIATGNASIMDSVRIDSSGNLIDLPAKIAAGSGNFITFRINGVVDGATTVGSIINTATALESVLVDANPANNGSVTNTTITKEYGVTVNKGGPQNAVAGNTIAYTLTIGNEGPSDAIGVNIADVIPPMITNVSWNVLVQGAASVTGPFSGTGNVNTTVDIPAGDQNLAVVAVAGFIDPAFNGDITNVVSAGNASIPAITDTLITHVRRLTILDINKSGPAKVTAGESMTYTIRATNNGPSNSAGIVISDTIDSRLTNLSWTAVASNGATINSGGSGTTPQILVNADIPAGGTADVVVTVTGTIAANATGTIRNTATATPPDDGVNTPVVSPEVVTLIESKPLLTIRKSGPAVADAGQQISYQLLVTNQGISDALNASITDVVPAALTGVTWSSQVVTKDATSIISGGTGAGNNVAITANIRAKGSILISITGKIDSTFAGTISNVGRVTPSEPTGTGDTSVVNTLVVLNPGLDIVKSGPSTIESGQPISYTITAVNSGPSNAQNALIRDMVPAAIQNVTWTAVAGGAASIIDGANGTGNTVAMHVNIPPGAGNNITITVNGSVNPAFRDTIRNMATITPAETGKTDSSQLVETVVTAVPVLTIAKVGPTRAIAGQQVFYTITVSNTSLSDAVNLNITDVVPSVLTNVLWLATYNGRASITGATNGSGNNISLNGNIPTGAGNNIVIAVQGTVDPSATGNIVNTATVTPSEPEATPKSSTVNSTIVVDQQLHITKTGPAAMTRGGQVTYVVTVNNTGLSPAINANISDSIPTVLTNVTWTATASRSATITAGATGSGNQVSITGTIPGTDSSSIQVVIRGTVRQDAAAGTVVNIARVHTAATTVESNAVFSIIGSRADLAITKTGTPQVYVNQLITYQLTVTNNGPSNANGAVVQDVLPTALLQPAISVVSTAGGAANVQVGITNGAAGAILGTFPAGAQAVLRITGIAQQPGTLNNTAVVNTPTGMPDADSSNNTSQTVVTRVLPKAQLDVNKSISPAGPYKIGDQVTYTLSATNNGEAGVNPVVVVDTLPPSSVLGNPVYTNPPRGTATLSNGVLTWNIGLLNAHETLNWSYNATVTGSGQIRNVAVITGPPDVTIPDTSVLIVDSDRYANLKVTKLFNTALPLKVGQTLEFTVNVTNNGPDTAHNVIMTDHLESMLGAPLSFNASKGAATFDQNAGNIIWAIPEMPSGTTETLTFTVKLINGGDVGNTATVTGDETDIDLSDNTFTIARVPVTGEDIFIPNVITPNGDGKNDTWFITGLSRYPGSSVYIYNRWGNQVYQSKDYDNKWNGNDLNEGTYFYILKLNAPTTGIREYKGWIELIR</sequence>
<protein>
    <submittedName>
        <fullName evidence="3">Conserved repeat domain-containing protein/gliding motility-associated C-terminal domain-containing protein</fullName>
    </submittedName>
</protein>
<dbReference type="InterPro" id="IPR001434">
    <property type="entry name" value="OmcB-like_DUF11"/>
</dbReference>
<proteinExistence type="predicted"/>
<feature type="domain" description="DUF11" evidence="2">
    <location>
        <begin position="2774"/>
        <end position="2881"/>
    </location>
</feature>
<dbReference type="PANTHER" id="PTHR34819:SF3">
    <property type="entry name" value="CELL SURFACE PROTEIN"/>
    <property type="match status" value="1"/>
</dbReference>
<feature type="domain" description="DUF11" evidence="2">
    <location>
        <begin position="3030"/>
        <end position="3145"/>
    </location>
</feature>
<dbReference type="Pfam" id="PF01345">
    <property type="entry name" value="DUF11"/>
    <property type="match status" value="16"/>
</dbReference>
<dbReference type="Gene3D" id="2.60.40.10">
    <property type="entry name" value="Immunoglobulins"/>
    <property type="match status" value="2"/>
</dbReference>
<evidence type="ECO:0000313" key="4">
    <source>
        <dbReference type="Proteomes" id="UP000184420"/>
    </source>
</evidence>
<dbReference type="NCBIfam" id="TIGR01451">
    <property type="entry name" value="B_ant_repeat"/>
    <property type="match status" value="20"/>
</dbReference>
<dbReference type="Gene3D" id="2.60.40.740">
    <property type="match status" value="1"/>
</dbReference>
<gene>
    <name evidence="3" type="ORF">SAMN05444266_102578</name>
</gene>
<dbReference type="Proteomes" id="UP000184420">
    <property type="component" value="Unassembled WGS sequence"/>
</dbReference>
<feature type="domain" description="DUF11" evidence="2">
    <location>
        <begin position="3413"/>
        <end position="3528"/>
    </location>
</feature>
<dbReference type="OrthoDB" id="9816593at2"/>
<feature type="domain" description="DUF11" evidence="2">
    <location>
        <begin position="1866"/>
        <end position="1971"/>
    </location>
</feature>
<feature type="signal peptide" evidence="1">
    <location>
        <begin position="1"/>
        <end position="26"/>
    </location>
</feature>
<feature type="domain" description="DUF11" evidence="2">
    <location>
        <begin position="2906"/>
        <end position="3020"/>
    </location>
</feature>
<reference evidence="3 4" key="1">
    <citation type="submission" date="2016-11" db="EMBL/GenBank/DDBJ databases">
        <authorList>
            <person name="Jaros S."/>
            <person name="Januszkiewicz K."/>
            <person name="Wedrychowicz H."/>
        </authorList>
    </citation>
    <scope>NUCLEOTIDE SEQUENCE [LARGE SCALE GENOMIC DNA]</scope>
    <source>
        <strain evidence="3 4">DSM 27406</strain>
    </source>
</reference>
<dbReference type="InterPro" id="IPR051172">
    <property type="entry name" value="Chlamydia_OmcB"/>
</dbReference>